<evidence type="ECO:0000313" key="2">
    <source>
        <dbReference type="EMBL" id="RKQ70559.1"/>
    </source>
</evidence>
<gene>
    <name evidence="2" type="ORF">BCL74_2507</name>
</gene>
<dbReference type="OrthoDB" id="7859023at2"/>
<organism evidence="2 3">
    <name type="scientific">Oceanibaculum indicum</name>
    <dbReference type="NCBI Taxonomy" id="526216"/>
    <lineage>
        <taxon>Bacteria</taxon>
        <taxon>Pseudomonadati</taxon>
        <taxon>Pseudomonadota</taxon>
        <taxon>Alphaproteobacteria</taxon>
        <taxon>Rhodospirillales</taxon>
        <taxon>Oceanibaculaceae</taxon>
        <taxon>Oceanibaculum</taxon>
    </lineage>
</organism>
<dbReference type="InterPro" id="IPR001387">
    <property type="entry name" value="Cro/C1-type_HTH"/>
</dbReference>
<reference evidence="2 3" key="1">
    <citation type="submission" date="2018-10" db="EMBL/GenBank/DDBJ databases">
        <title>Comparative analysis of microorganisms from saline springs in Andes Mountain Range, Colombia.</title>
        <authorList>
            <person name="Rubin E."/>
        </authorList>
    </citation>
    <scope>NUCLEOTIDE SEQUENCE [LARGE SCALE GENOMIC DNA]</scope>
    <source>
        <strain evidence="2 3">USBA 36</strain>
    </source>
</reference>
<dbReference type="Gene3D" id="1.10.260.40">
    <property type="entry name" value="lambda repressor-like DNA-binding domains"/>
    <property type="match status" value="1"/>
</dbReference>
<dbReference type="PROSITE" id="PS50943">
    <property type="entry name" value="HTH_CROC1"/>
    <property type="match status" value="1"/>
</dbReference>
<evidence type="ECO:0000313" key="3">
    <source>
        <dbReference type="Proteomes" id="UP000277424"/>
    </source>
</evidence>
<dbReference type="GO" id="GO:0003677">
    <property type="term" value="F:DNA binding"/>
    <property type="evidence" value="ECO:0007669"/>
    <property type="project" value="InterPro"/>
</dbReference>
<dbReference type="InterPro" id="IPR010982">
    <property type="entry name" value="Lambda_DNA-bd_dom_sf"/>
</dbReference>
<dbReference type="EMBL" id="RBIG01000002">
    <property type="protein sequence ID" value="RKQ70559.1"/>
    <property type="molecule type" value="Genomic_DNA"/>
</dbReference>
<dbReference type="Proteomes" id="UP000277424">
    <property type="component" value="Unassembled WGS sequence"/>
</dbReference>
<protein>
    <recommendedName>
        <fullName evidence="1">HTH cro/C1-type domain-containing protein</fullName>
    </recommendedName>
</protein>
<comment type="caution">
    <text evidence="2">The sequence shown here is derived from an EMBL/GenBank/DDBJ whole genome shotgun (WGS) entry which is preliminary data.</text>
</comment>
<name>A0A420WHZ7_9PROT</name>
<dbReference type="AlphaFoldDB" id="A0A420WHZ7"/>
<dbReference type="RefSeq" id="WP_121220410.1">
    <property type="nucleotide sequence ID" value="NZ_RBIG01000002.1"/>
</dbReference>
<sequence>MSDKEAKQRFADDLERLMDLSGKPRKDIAKELGYDNANVISMFKKGTTKVPFNRIPALARVLEVDPKWLFFRAMKEYEPELIEVIAEIYGQIITDNERRLLEVVREETEFQNPRLDAEREQELRQLLHKWRMKDEVELLNRGGSVSK</sequence>
<dbReference type="SUPFAM" id="SSF47413">
    <property type="entry name" value="lambda repressor-like DNA-binding domains"/>
    <property type="match status" value="1"/>
</dbReference>
<feature type="domain" description="HTH cro/C1-type" evidence="1">
    <location>
        <begin position="14"/>
        <end position="69"/>
    </location>
</feature>
<evidence type="ECO:0000259" key="1">
    <source>
        <dbReference type="PROSITE" id="PS50943"/>
    </source>
</evidence>
<accession>A0A420WHZ7</accession>
<proteinExistence type="predicted"/>